<evidence type="ECO:0000256" key="2">
    <source>
        <dbReference type="ARBA" id="ARBA00022670"/>
    </source>
</evidence>
<dbReference type="Proteomes" id="UP000609121">
    <property type="component" value="Unassembled WGS sequence"/>
</dbReference>
<dbReference type="GO" id="GO:0006508">
    <property type="term" value="P:proteolysis"/>
    <property type="evidence" value="ECO:0007669"/>
    <property type="project" value="UniProtKB-KW"/>
</dbReference>
<dbReference type="RefSeq" id="WP_193180116.1">
    <property type="nucleotide sequence ID" value="NZ_JACVXA010000009.1"/>
</dbReference>
<keyword evidence="2 5" id="KW-0645">Protease</keyword>
<protein>
    <submittedName>
        <fullName evidence="5">HK97 family phage prohead protease</fullName>
    </submittedName>
</protein>
<dbReference type="Pfam" id="PF04586">
    <property type="entry name" value="Peptidase_S78"/>
    <property type="match status" value="1"/>
</dbReference>
<sequence>MDTRAFRFEIKALGEDGAVEGYAAVFGNVDGGGDRLVPGAFRAGLAKAAAEGRSIPMLWQHDPNRPIGVWTDLQEDERGLKASGQLVLEVGQAREAHALMKAGALRGLSVGYRTVRAGNDGKARLLEEVDLWEVSPVTFPMNRLAGLTAVKAEGAEAELDKLRAGDRLTEREFERLLKGSLGLSNSQAERAARVHLKGQGDPVEADETAALWAAMAG</sequence>
<proteinExistence type="predicted"/>
<evidence type="ECO:0000313" key="5">
    <source>
        <dbReference type="EMBL" id="MBE3637472.1"/>
    </source>
</evidence>
<comment type="caution">
    <text evidence="5">The sequence shown here is derived from an EMBL/GenBank/DDBJ whole genome shotgun (WGS) entry which is preliminary data.</text>
</comment>
<dbReference type="EMBL" id="JACVXA010000009">
    <property type="protein sequence ID" value="MBE3637472.1"/>
    <property type="molecule type" value="Genomic_DNA"/>
</dbReference>
<keyword evidence="3" id="KW-0378">Hydrolase</keyword>
<evidence type="ECO:0000259" key="4">
    <source>
        <dbReference type="Pfam" id="PF04586"/>
    </source>
</evidence>
<name>A0A8J6YTD6_9RHOB</name>
<keyword evidence="1" id="KW-1188">Viral release from host cell</keyword>
<evidence type="ECO:0000256" key="3">
    <source>
        <dbReference type="ARBA" id="ARBA00022801"/>
    </source>
</evidence>
<evidence type="ECO:0000313" key="6">
    <source>
        <dbReference type="Proteomes" id="UP000609121"/>
    </source>
</evidence>
<accession>A0A8J6YTD6</accession>
<dbReference type="NCBIfam" id="TIGR01543">
    <property type="entry name" value="proheadase_HK97"/>
    <property type="match status" value="1"/>
</dbReference>
<evidence type="ECO:0000256" key="1">
    <source>
        <dbReference type="ARBA" id="ARBA00022612"/>
    </source>
</evidence>
<dbReference type="InterPro" id="IPR006433">
    <property type="entry name" value="Prohead_protease"/>
</dbReference>
<dbReference type="AlphaFoldDB" id="A0A8J6YTD6"/>
<organism evidence="5 6">
    <name type="scientific">Mangrovicoccus algicola</name>
    <dbReference type="NCBI Taxonomy" id="2771008"/>
    <lineage>
        <taxon>Bacteria</taxon>
        <taxon>Pseudomonadati</taxon>
        <taxon>Pseudomonadota</taxon>
        <taxon>Alphaproteobacteria</taxon>
        <taxon>Rhodobacterales</taxon>
        <taxon>Paracoccaceae</taxon>
        <taxon>Mangrovicoccus</taxon>
    </lineage>
</organism>
<keyword evidence="6" id="KW-1185">Reference proteome</keyword>
<dbReference type="InterPro" id="IPR054613">
    <property type="entry name" value="Peptidase_S78_dom"/>
</dbReference>
<reference evidence="5" key="1">
    <citation type="submission" date="2020-09" db="EMBL/GenBank/DDBJ databases">
        <title>A novel bacterium of genus Mangrovicoccus, isolated from South China Sea.</title>
        <authorList>
            <person name="Huang H."/>
            <person name="Mo K."/>
            <person name="Hu Y."/>
        </authorList>
    </citation>
    <scope>NUCLEOTIDE SEQUENCE</scope>
    <source>
        <strain evidence="5">HB182678</strain>
    </source>
</reference>
<dbReference type="GO" id="GO:0008233">
    <property type="term" value="F:peptidase activity"/>
    <property type="evidence" value="ECO:0007669"/>
    <property type="project" value="UniProtKB-KW"/>
</dbReference>
<gene>
    <name evidence="5" type="ORF">ICN82_04550</name>
</gene>
<dbReference type="SUPFAM" id="SSF50789">
    <property type="entry name" value="Herpes virus serine proteinase, assemblin"/>
    <property type="match status" value="1"/>
</dbReference>
<feature type="domain" description="Prohead serine protease" evidence="4">
    <location>
        <begin position="9"/>
        <end position="151"/>
    </location>
</feature>